<gene>
    <name evidence="11 12" type="primary">LOC110778472</name>
</gene>
<evidence type="ECO:0000256" key="3">
    <source>
        <dbReference type="ARBA" id="ARBA00022801"/>
    </source>
</evidence>
<dbReference type="RefSeq" id="XP_056696873.1">
    <property type="nucleotide sequence ID" value="XM_056840895.1"/>
</dbReference>
<dbReference type="GO" id="GO:0004721">
    <property type="term" value="F:phosphoprotein phosphatase activity"/>
    <property type="evidence" value="ECO:0007669"/>
    <property type="project" value="UniProtKB-KW"/>
</dbReference>
<feature type="domain" description="Phosphatase tensin-type" evidence="8">
    <location>
        <begin position="135"/>
        <end position="314"/>
    </location>
</feature>
<feature type="compositionally biased region" description="Basic and acidic residues" evidence="6">
    <location>
        <begin position="488"/>
        <end position="498"/>
    </location>
</feature>
<keyword evidence="5" id="KW-0443">Lipid metabolism</keyword>
<evidence type="ECO:0000256" key="4">
    <source>
        <dbReference type="ARBA" id="ARBA00022912"/>
    </source>
</evidence>
<reference evidence="10" key="1">
    <citation type="journal article" date="2021" name="Nat. Commun.">
        <title>Genomic analyses provide insights into spinach domestication and the genetic basis of agronomic traits.</title>
        <authorList>
            <person name="Cai X."/>
            <person name="Sun X."/>
            <person name="Xu C."/>
            <person name="Sun H."/>
            <person name="Wang X."/>
            <person name="Ge C."/>
            <person name="Zhang Z."/>
            <person name="Wang Q."/>
            <person name="Fei Z."/>
            <person name="Jiao C."/>
            <person name="Wang Q."/>
        </authorList>
    </citation>
    <scope>NUCLEOTIDE SEQUENCE [LARGE SCALE GENOMIC DNA]</scope>
    <source>
        <strain evidence="10">cv. Varoflay</strain>
    </source>
</reference>
<dbReference type="InterPro" id="IPR035892">
    <property type="entry name" value="C2_domain_sf"/>
</dbReference>
<keyword evidence="10" id="KW-1185">Reference proteome</keyword>
<protein>
    <submittedName>
        <fullName evidence="11 12">Phosphatidylinositol 3,4,5-trisphosphate 3-phosphatase and protein-tyrosine-phosphatase PTEN2A</fullName>
    </submittedName>
</protein>
<dbReference type="FunFam" id="3.90.190.10:FF:000053">
    <property type="entry name" value="Phosphatidylinositol 3,4,5-trisphosphate 3-phosphatase TPTE2"/>
    <property type="match status" value="1"/>
</dbReference>
<evidence type="ECO:0000259" key="8">
    <source>
        <dbReference type="PROSITE" id="PS51181"/>
    </source>
</evidence>
<organism evidence="10 11">
    <name type="scientific">Spinacia oleracea</name>
    <name type="common">Spinach</name>
    <dbReference type="NCBI Taxonomy" id="3562"/>
    <lineage>
        <taxon>Eukaryota</taxon>
        <taxon>Viridiplantae</taxon>
        <taxon>Streptophyta</taxon>
        <taxon>Embryophyta</taxon>
        <taxon>Tracheophyta</taxon>
        <taxon>Spermatophyta</taxon>
        <taxon>Magnoliopsida</taxon>
        <taxon>eudicotyledons</taxon>
        <taxon>Gunneridae</taxon>
        <taxon>Pentapetalae</taxon>
        <taxon>Caryophyllales</taxon>
        <taxon>Chenopodiaceae</taxon>
        <taxon>Chenopodioideae</taxon>
        <taxon>Anserineae</taxon>
        <taxon>Spinacia</taxon>
    </lineage>
</organism>
<dbReference type="Pfam" id="PF22785">
    <property type="entry name" value="Tc-R-P"/>
    <property type="match status" value="1"/>
</dbReference>
<dbReference type="InterPro" id="IPR045101">
    <property type="entry name" value="PTP_PTEN"/>
</dbReference>
<evidence type="ECO:0000259" key="9">
    <source>
        <dbReference type="PROSITE" id="PS51182"/>
    </source>
</evidence>
<dbReference type="PANTHER" id="PTHR12305">
    <property type="entry name" value="PHOSPHATASE WITH HOMOLOGY TO TENSIN"/>
    <property type="match status" value="1"/>
</dbReference>
<feature type="compositionally biased region" description="Low complexity" evidence="6">
    <location>
        <begin position="523"/>
        <end position="532"/>
    </location>
</feature>
<proteinExistence type="inferred from homology"/>
<dbReference type="InterPro" id="IPR000387">
    <property type="entry name" value="Tyr_Pase_dom"/>
</dbReference>
<dbReference type="InterPro" id="IPR029021">
    <property type="entry name" value="Prot-tyrosine_phosphatase-like"/>
</dbReference>
<dbReference type="PROSITE" id="PS00383">
    <property type="entry name" value="TYR_PHOSPHATASE_1"/>
    <property type="match status" value="1"/>
</dbReference>
<dbReference type="SUPFAM" id="SSF52799">
    <property type="entry name" value="(Phosphotyrosine protein) phosphatases II"/>
    <property type="match status" value="1"/>
</dbReference>
<comment type="similarity">
    <text evidence="2">Belongs to the PTEN phosphatase protein family.</text>
</comment>
<dbReference type="InterPro" id="IPR055183">
    <property type="entry name" value="PTEN2A/B_C2"/>
</dbReference>
<feature type="compositionally biased region" description="Pro residues" evidence="6">
    <location>
        <begin position="1"/>
        <end position="11"/>
    </location>
</feature>
<dbReference type="PROSITE" id="PS50056">
    <property type="entry name" value="TYR_PHOSPHATASE_2"/>
    <property type="match status" value="1"/>
</dbReference>
<feature type="domain" description="C2 tensin-type" evidence="9">
    <location>
        <begin position="321"/>
        <end position="448"/>
    </location>
</feature>
<dbReference type="InterPro" id="IPR016130">
    <property type="entry name" value="Tyr_Pase_AS"/>
</dbReference>
<feature type="compositionally biased region" description="Low complexity" evidence="6">
    <location>
        <begin position="30"/>
        <end position="43"/>
    </location>
</feature>
<dbReference type="GO" id="GO:0016314">
    <property type="term" value="F:phosphatidylinositol-3,4,5-trisphosphate 3-phosphatase activity"/>
    <property type="evidence" value="ECO:0000318"/>
    <property type="project" value="GO_Central"/>
</dbReference>
<name>A0A9R0HXR9_SPIOL</name>
<keyword evidence="4" id="KW-0904">Protein phosphatase</keyword>
<evidence type="ECO:0000313" key="10">
    <source>
        <dbReference type="Proteomes" id="UP000813463"/>
    </source>
</evidence>
<evidence type="ECO:0000313" key="12">
    <source>
        <dbReference type="RefSeq" id="XP_056696873.1"/>
    </source>
</evidence>
<dbReference type="AlphaFoldDB" id="A0A9R0HXR9"/>
<dbReference type="InterPro" id="IPR014020">
    <property type="entry name" value="Tensin_C2-dom"/>
</dbReference>
<dbReference type="PROSITE" id="PS51181">
    <property type="entry name" value="PPASE_TENSIN"/>
    <property type="match status" value="1"/>
</dbReference>
<dbReference type="SUPFAM" id="SSF49562">
    <property type="entry name" value="C2 domain (Calcium/lipid-binding domain, CaLB)"/>
    <property type="match status" value="1"/>
</dbReference>
<dbReference type="Gene3D" id="3.90.190.10">
    <property type="entry name" value="Protein tyrosine phosphatase superfamily"/>
    <property type="match status" value="1"/>
</dbReference>
<dbReference type="GeneID" id="110778472"/>
<feature type="region of interest" description="Disordered" evidence="6">
    <location>
        <begin position="1"/>
        <end position="43"/>
    </location>
</feature>
<dbReference type="KEGG" id="soe:110778472"/>
<evidence type="ECO:0000259" key="7">
    <source>
        <dbReference type="PROSITE" id="PS50056"/>
    </source>
</evidence>
<sequence length="587" mass="64196">METTDPSPPPLEKSSDVQSSALTGTGGQGNPANSSPSTSSINSLAKSLNISQASGEVVGESQTGGARSTFARLTSGLGLRLPASNPVADRDAPKDTAAGRAGVFDSLTKGFVDSSRSAVKAVQAKARHMVSQNKRRYQEGGFDLDLTYITENIIAMGFPAGDISSGLFGYVEGLYRNHMDEVIRFFETHHQGKYKVYNLCSERLYDASLFEGKAASFPFEDHNCPPIHLISLFCQSAYTWLKADVDNVVVVHCKAGLGRTGLMISSLLLYLKFCPTADESIDLFNRKRCVDGKGLVLPSQIRYVKYFERILKDYNGDNPTGRKYMLRGFRLHKCPYWIRPSITISDHNGILFTTKKHSKTKDLLPEDFWMNSSRKGIVVFALPGEPGLTELAGDFKIHFQDRHGDFYCWFNTTMVENKIIINSDDLDGFDKRKLPSPTFQVEIVMIDYDGTLPKKPNTDQVKTRLDPSSEHSSSSNNNGGVVIQNTEKSSEKEDKDDVFSDSDGEEGGSTRTNQVQASAAETVSNNQVSVNNTEPAQNRSSNSDDGVGKSASTVEAPKSGSSITNDFKAIAADASVFSFGDEDSESE</sequence>
<dbReference type="PROSITE" id="PS51182">
    <property type="entry name" value="C2_TENSIN"/>
    <property type="match status" value="1"/>
</dbReference>
<comment type="catalytic activity">
    <reaction evidence="1">
        <text>a 1,2-diacyl-sn-glycero-3-phospho-(1D-myo-inositol-3,4,5-trisphosphate) + H2O = a 1,2-diacyl-sn-glycero-3-phospho-(1D-myo-inositol-4,5-bisphosphate) + phosphate</text>
        <dbReference type="Rhea" id="RHEA:25017"/>
        <dbReference type="ChEBI" id="CHEBI:15377"/>
        <dbReference type="ChEBI" id="CHEBI:43474"/>
        <dbReference type="ChEBI" id="CHEBI:57836"/>
        <dbReference type="ChEBI" id="CHEBI:58456"/>
        <dbReference type="EC" id="3.1.3.67"/>
    </reaction>
</comment>
<dbReference type="Proteomes" id="UP000813463">
    <property type="component" value="Chromosome 3"/>
</dbReference>
<dbReference type="GO" id="GO:0005829">
    <property type="term" value="C:cytosol"/>
    <property type="evidence" value="ECO:0000318"/>
    <property type="project" value="GO_Central"/>
</dbReference>
<dbReference type="Gene3D" id="2.60.40.1110">
    <property type="match status" value="1"/>
</dbReference>
<dbReference type="RefSeq" id="XP_021838715.1">
    <property type="nucleotide sequence ID" value="XM_021983023.1"/>
</dbReference>
<dbReference type="InterPro" id="IPR051281">
    <property type="entry name" value="Dual-spec_lipid-protein_phosph"/>
</dbReference>
<feature type="domain" description="Tyrosine specific protein phosphatases" evidence="7">
    <location>
        <begin position="249"/>
        <end position="288"/>
    </location>
</feature>
<accession>A0A9R0HXR9</accession>
<keyword evidence="3" id="KW-0378">Hydrolase</keyword>
<dbReference type="InterPro" id="IPR029023">
    <property type="entry name" value="Tensin_phosphatase"/>
</dbReference>
<feature type="compositionally biased region" description="Polar residues" evidence="6">
    <location>
        <begin position="533"/>
        <end position="544"/>
    </location>
</feature>
<evidence type="ECO:0000313" key="11">
    <source>
        <dbReference type="RefSeq" id="XP_021838715.1"/>
    </source>
</evidence>
<dbReference type="PANTHER" id="PTHR12305:SF96">
    <property type="entry name" value="PHOSPHATIDYLINOSITOL 3,4,5-TRISPHOSPHATE 3-PHOSPHATASE AND PROTEIN-TYROSINE-PHOSPHATASE PTEN2A"/>
    <property type="match status" value="1"/>
</dbReference>
<dbReference type="OrthoDB" id="266663at2759"/>
<dbReference type="Pfam" id="PF22918">
    <property type="entry name" value="PTEN2_C2"/>
    <property type="match status" value="1"/>
</dbReference>
<dbReference type="CDD" id="cd14509">
    <property type="entry name" value="PTP_PTEN"/>
    <property type="match status" value="1"/>
</dbReference>
<feature type="compositionally biased region" description="Polar residues" evidence="6">
    <location>
        <begin position="509"/>
        <end position="522"/>
    </location>
</feature>
<evidence type="ECO:0000256" key="5">
    <source>
        <dbReference type="ARBA" id="ARBA00023098"/>
    </source>
</evidence>
<feature type="region of interest" description="Disordered" evidence="6">
    <location>
        <begin position="450"/>
        <end position="564"/>
    </location>
</feature>
<evidence type="ECO:0000256" key="1">
    <source>
        <dbReference type="ARBA" id="ARBA00000536"/>
    </source>
</evidence>
<dbReference type="SMART" id="SM01326">
    <property type="entry name" value="PTEN_C2"/>
    <property type="match status" value="1"/>
</dbReference>
<evidence type="ECO:0000256" key="6">
    <source>
        <dbReference type="SAM" id="MobiDB-lite"/>
    </source>
</evidence>
<evidence type="ECO:0000256" key="2">
    <source>
        <dbReference type="ARBA" id="ARBA00007881"/>
    </source>
</evidence>
<dbReference type="GO" id="GO:0006629">
    <property type="term" value="P:lipid metabolic process"/>
    <property type="evidence" value="ECO:0007669"/>
    <property type="project" value="UniProtKB-KW"/>
</dbReference>
<reference evidence="11" key="2">
    <citation type="submission" date="2025-04" db="UniProtKB">
        <authorList>
            <consortium name="RefSeq"/>
        </authorList>
    </citation>
    <scope>IDENTIFICATION</scope>
    <source>
        <tissue evidence="12">Leaf</tissue>
    </source>
</reference>